<evidence type="ECO:0000313" key="3">
    <source>
        <dbReference type="Proteomes" id="UP000507470"/>
    </source>
</evidence>
<reference evidence="2 3" key="1">
    <citation type="submission" date="2020-06" db="EMBL/GenBank/DDBJ databases">
        <authorList>
            <person name="Li R."/>
            <person name="Bekaert M."/>
        </authorList>
    </citation>
    <scope>NUCLEOTIDE SEQUENCE [LARGE SCALE GENOMIC DNA]</scope>
    <source>
        <strain evidence="3">wild</strain>
    </source>
</reference>
<protein>
    <submittedName>
        <fullName evidence="2">Uncharacterized protein</fullName>
    </submittedName>
</protein>
<evidence type="ECO:0000256" key="1">
    <source>
        <dbReference type="SAM" id="MobiDB-lite"/>
    </source>
</evidence>
<sequence length="264" mass="29550">MGYENKTFTPGRRKIVKHQLTVKKRKLETGDSDSDMEITELDTTLESEPGTSTSSEKLPEAICSFNVLEASSTVSTQYLESDFLPQKDHTAYNLAFAVSDHFTKLCKIMFTDSAIAAGYSCGKTKTNQIVKRAISVENSKVVEENCKTQPFTIMCNESNDRGNDKLFVILVRYFDSILGDTVTRFLDMPIVNIGNAQNLFDALDNTFEEKQIPWKNVFGFMSDNCSVMKGRKKSLLFRIRQKQPNVVNMGCICHLANLCCGAGV</sequence>
<name>A0A6J8AZM0_MYTCO</name>
<dbReference type="PANTHER" id="PTHR37162:SF1">
    <property type="entry name" value="BED-TYPE DOMAIN-CONTAINING PROTEIN"/>
    <property type="match status" value="1"/>
</dbReference>
<keyword evidence="3" id="KW-1185">Reference proteome</keyword>
<dbReference type="AlphaFoldDB" id="A0A6J8AZM0"/>
<dbReference type="Proteomes" id="UP000507470">
    <property type="component" value="Unassembled WGS sequence"/>
</dbReference>
<accession>A0A6J8AZM0</accession>
<dbReference type="SUPFAM" id="SSF53098">
    <property type="entry name" value="Ribonuclease H-like"/>
    <property type="match status" value="1"/>
</dbReference>
<feature type="region of interest" description="Disordered" evidence="1">
    <location>
        <begin position="26"/>
        <end position="56"/>
    </location>
</feature>
<dbReference type="OrthoDB" id="6148792at2759"/>
<organism evidence="2 3">
    <name type="scientific">Mytilus coruscus</name>
    <name type="common">Sea mussel</name>
    <dbReference type="NCBI Taxonomy" id="42192"/>
    <lineage>
        <taxon>Eukaryota</taxon>
        <taxon>Metazoa</taxon>
        <taxon>Spiralia</taxon>
        <taxon>Lophotrochozoa</taxon>
        <taxon>Mollusca</taxon>
        <taxon>Bivalvia</taxon>
        <taxon>Autobranchia</taxon>
        <taxon>Pteriomorphia</taxon>
        <taxon>Mytilida</taxon>
        <taxon>Mytiloidea</taxon>
        <taxon>Mytilidae</taxon>
        <taxon>Mytilinae</taxon>
        <taxon>Mytilus</taxon>
    </lineage>
</organism>
<evidence type="ECO:0000313" key="2">
    <source>
        <dbReference type="EMBL" id="CAC5376949.1"/>
    </source>
</evidence>
<gene>
    <name evidence="2" type="ORF">MCOR_13416</name>
</gene>
<feature type="compositionally biased region" description="Polar residues" evidence="1">
    <location>
        <begin position="46"/>
        <end position="56"/>
    </location>
</feature>
<feature type="compositionally biased region" description="Acidic residues" evidence="1">
    <location>
        <begin position="30"/>
        <end position="45"/>
    </location>
</feature>
<dbReference type="EMBL" id="CACVKT020002233">
    <property type="protein sequence ID" value="CAC5376949.1"/>
    <property type="molecule type" value="Genomic_DNA"/>
</dbReference>
<dbReference type="InterPro" id="IPR012337">
    <property type="entry name" value="RNaseH-like_sf"/>
</dbReference>
<dbReference type="PANTHER" id="PTHR37162">
    <property type="entry name" value="HAT FAMILY DIMERISATION DOMAINCONTAINING PROTEIN-RELATED"/>
    <property type="match status" value="1"/>
</dbReference>
<proteinExistence type="predicted"/>